<name>A0ACC0D6M3_9PEZI</name>
<organism evidence="1 2">
    <name type="scientific">Hypoxylon rubiginosum</name>
    <dbReference type="NCBI Taxonomy" id="110542"/>
    <lineage>
        <taxon>Eukaryota</taxon>
        <taxon>Fungi</taxon>
        <taxon>Dikarya</taxon>
        <taxon>Ascomycota</taxon>
        <taxon>Pezizomycotina</taxon>
        <taxon>Sordariomycetes</taxon>
        <taxon>Xylariomycetidae</taxon>
        <taxon>Xylariales</taxon>
        <taxon>Hypoxylaceae</taxon>
        <taxon>Hypoxylon</taxon>
    </lineage>
</organism>
<comment type="caution">
    <text evidence="1">The sequence shown here is derived from an EMBL/GenBank/DDBJ whole genome shotgun (WGS) entry which is preliminary data.</text>
</comment>
<evidence type="ECO:0000313" key="1">
    <source>
        <dbReference type="EMBL" id="KAI6088399.1"/>
    </source>
</evidence>
<accession>A0ACC0D6M3</accession>
<protein>
    <submittedName>
        <fullName evidence="1">DNase I-like protein</fullName>
    </submittedName>
</protein>
<dbReference type="EMBL" id="MU394301">
    <property type="protein sequence ID" value="KAI6088399.1"/>
    <property type="molecule type" value="Genomic_DNA"/>
</dbReference>
<gene>
    <name evidence="1" type="ORF">F4821DRAFT_233630</name>
</gene>
<sequence length="484" mass="54978">MTNETSTLDVFILTFNAAKHHINIPVFARHLYNAFGQNASTLPELVVISIQEMAPMAQAFIGSYVLSPYFQRYESAVNIAAAKFVAEEERQHRPKDRPYTLVTTRNVGMTGIMMFAREPAAVRNLQATEVGFGAGDLANKGAVGLRTLYERRGADGRIIASTELTFVSAHLEAMEWNLERRNKNWESIVSGLLFEDPKKIAERPSLHPTLHDSEDSSEGQSLLRRDSTEKALHDISIYKPGSHLFVAGDLNYRLSKTAPAPGSIFPEIDPESPNYYPNFLTRDQLTAEKGANRTLHGLSEAPIEFPPTYKLDSLPKSKPQTELGRIGDEEDDVDEVKWSWARHRWPGWCDRILFLDIPWWAREDVNKDAKMKITTYDALPAVRSSDHRPVFLRLDIPMLDPDSLAPTQSAYEREQRDAGWTGFVNPRIKLPFSVDFRSWEHRAMVKKWESTIGWSMLISQSKQGIMVFITVLLVGLGAWWYRSR</sequence>
<reference evidence="1 2" key="1">
    <citation type="journal article" date="2022" name="New Phytol.">
        <title>Ecological generalism drives hyperdiversity of secondary metabolite gene clusters in xylarialean endophytes.</title>
        <authorList>
            <person name="Franco M.E.E."/>
            <person name="Wisecaver J.H."/>
            <person name="Arnold A.E."/>
            <person name="Ju Y.M."/>
            <person name="Slot J.C."/>
            <person name="Ahrendt S."/>
            <person name="Moore L.P."/>
            <person name="Eastman K.E."/>
            <person name="Scott K."/>
            <person name="Konkel Z."/>
            <person name="Mondo S.J."/>
            <person name="Kuo A."/>
            <person name="Hayes R.D."/>
            <person name="Haridas S."/>
            <person name="Andreopoulos B."/>
            <person name="Riley R."/>
            <person name="LaButti K."/>
            <person name="Pangilinan J."/>
            <person name="Lipzen A."/>
            <person name="Amirebrahimi M."/>
            <person name="Yan J."/>
            <person name="Adam C."/>
            <person name="Keymanesh K."/>
            <person name="Ng V."/>
            <person name="Louie K."/>
            <person name="Northen T."/>
            <person name="Drula E."/>
            <person name="Henrissat B."/>
            <person name="Hsieh H.M."/>
            <person name="Youens-Clark K."/>
            <person name="Lutzoni F."/>
            <person name="Miadlikowska J."/>
            <person name="Eastwood D.C."/>
            <person name="Hamelin R.C."/>
            <person name="Grigoriev I.V."/>
            <person name="U'Ren J.M."/>
        </authorList>
    </citation>
    <scope>NUCLEOTIDE SEQUENCE [LARGE SCALE GENOMIC DNA]</scope>
    <source>
        <strain evidence="1 2">ER1909</strain>
    </source>
</reference>
<proteinExistence type="predicted"/>
<keyword evidence="2" id="KW-1185">Reference proteome</keyword>
<dbReference type="Proteomes" id="UP001497680">
    <property type="component" value="Unassembled WGS sequence"/>
</dbReference>
<evidence type="ECO:0000313" key="2">
    <source>
        <dbReference type="Proteomes" id="UP001497680"/>
    </source>
</evidence>